<dbReference type="AlphaFoldDB" id="A0A8S9S556"/>
<evidence type="ECO:0000256" key="2">
    <source>
        <dbReference type="ARBA" id="ARBA00022448"/>
    </source>
</evidence>
<accession>A0A8S9S556</accession>
<keyword evidence="2" id="KW-0813">Transport</keyword>
<dbReference type="PANTHER" id="PTHR48041:SF135">
    <property type="entry name" value="ABC TRANSPORTER G FAMILY MEMBER 26"/>
    <property type="match status" value="1"/>
</dbReference>
<dbReference type="EMBL" id="QGKX02000088">
    <property type="protein sequence ID" value="KAF3588791.1"/>
    <property type="molecule type" value="Genomic_DNA"/>
</dbReference>
<keyword evidence="3 6" id="KW-0812">Transmembrane</keyword>
<dbReference type="InterPro" id="IPR050352">
    <property type="entry name" value="ABCG_transporters"/>
</dbReference>
<dbReference type="Proteomes" id="UP000712600">
    <property type="component" value="Unassembled WGS sequence"/>
</dbReference>
<dbReference type="SUPFAM" id="SSF52540">
    <property type="entry name" value="P-loop containing nucleoside triphosphate hydrolases"/>
    <property type="match status" value="1"/>
</dbReference>
<protein>
    <recommendedName>
        <fullName evidence="9">ABC transporter domain-containing protein</fullName>
    </recommendedName>
</protein>
<dbReference type="GO" id="GO:0016020">
    <property type="term" value="C:membrane"/>
    <property type="evidence" value="ECO:0007669"/>
    <property type="project" value="UniProtKB-SubCell"/>
</dbReference>
<feature type="transmembrane region" description="Helical" evidence="6">
    <location>
        <begin position="117"/>
        <end position="136"/>
    </location>
</feature>
<comment type="caution">
    <text evidence="7">The sequence shown here is derived from an EMBL/GenBank/DDBJ whole genome shotgun (WGS) entry which is preliminary data.</text>
</comment>
<keyword evidence="5 6" id="KW-0472">Membrane</keyword>
<organism evidence="7 8">
    <name type="scientific">Brassica cretica</name>
    <name type="common">Mustard</name>
    <dbReference type="NCBI Taxonomy" id="69181"/>
    <lineage>
        <taxon>Eukaryota</taxon>
        <taxon>Viridiplantae</taxon>
        <taxon>Streptophyta</taxon>
        <taxon>Embryophyta</taxon>
        <taxon>Tracheophyta</taxon>
        <taxon>Spermatophyta</taxon>
        <taxon>Magnoliopsida</taxon>
        <taxon>eudicotyledons</taxon>
        <taxon>Gunneridae</taxon>
        <taxon>Pentapetalae</taxon>
        <taxon>rosids</taxon>
        <taxon>malvids</taxon>
        <taxon>Brassicales</taxon>
        <taxon>Brassicaceae</taxon>
        <taxon>Brassiceae</taxon>
        <taxon>Brassica</taxon>
    </lineage>
</organism>
<evidence type="ECO:0000313" key="7">
    <source>
        <dbReference type="EMBL" id="KAF3588791.1"/>
    </source>
</evidence>
<sequence length="146" mass="16315">MVSKVVTHTKLLIKIKMGYKHILKGITGSTRPGEILALMDPSGGGKTTLLKIKGGRLTDDVKRKTYNGIPYSPSNWIRDTRRCSVATTYCGRDLGICCVVDMIIVYYMAGFTRTVPCFLFILLTVLLLIAITSQVQPITWMDYSLY</sequence>
<reference evidence="7" key="1">
    <citation type="submission" date="2019-12" db="EMBL/GenBank/DDBJ databases">
        <title>Genome sequencing and annotation of Brassica cretica.</title>
        <authorList>
            <person name="Studholme D.J."/>
            <person name="Sarris P."/>
        </authorList>
    </citation>
    <scope>NUCLEOTIDE SEQUENCE</scope>
    <source>
        <strain evidence="7">PFS-109/04</strain>
        <tissue evidence="7">Leaf</tissue>
    </source>
</reference>
<evidence type="ECO:0000256" key="6">
    <source>
        <dbReference type="SAM" id="Phobius"/>
    </source>
</evidence>
<evidence type="ECO:0008006" key="9">
    <source>
        <dbReference type="Google" id="ProtNLM"/>
    </source>
</evidence>
<evidence type="ECO:0000256" key="4">
    <source>
        <dbReference type="ARBA" id="ARBA00022989"/>
    </source>
</evidence>
<dbReference type="GO" id="GO:0042626">
    <property type="term" value="F:ATPase-coupled transmembrane transporter activity"/>
    <property type="evidence" value="ECO:0007669"/>
    <property type="project" value="TreeGrafter"/>
</dbReference>
<name>A0A8S9S556_BRACR</name>
<evidence type="ECO:0000256" key="3">
    <source>
        <dbReference type="ARBA" id="ARBA00022692"/>
    </source>
</evidence>
<dbReference type="InterPro" id="IPR027417">
    <property type="entry name" value="P-loop_NTPase"/>
</dbReference>
<dbReference type="PANTHER" id="PTHR48041">
    <property type="entry name" value="ABC TRANSPORTER G FAMILY MEMBER 28"/>
    <property type="match status" value="1"/>
</dbReference>
<evidence type="ECO:0000256" key="5">
    <source>
        <dbReference type="ARBA" id="ARBA00023136"/>
    </source>
</evidence>
<dbReference type="Gene3D" id="3.40.50.300">
    <property type="entry name" value="P-loop containing nucleotide triphosphate hydrolases"/>
    <property type="match status" value="1"/>
</dbReference>
<proteinExistence type="predicted"/>
<keyword evidence="4 6" id="KW-1133">Transmembrane helix</keyword>
<gene>
    <name evidence="7" type="ORF">F2Q69_00031752</name>
</gene>
<evidence type="ECO:0000256" key="1">
    <source>
        <dbReference type="ARBA" id="ARBA00004141"/>
    </source>
</evidence>
<evidence type="ECO:0000313" key="8">
    <source>
        <dbReference type="Proteomes" id="UP000712600"/>
    </source>
</evidence>
<comment type="subcellular location">
    <subcellularLocation>
        <location evidence="1">Membrane</location>
        <topology evidence="1">Multi-pass membrane protein</topology>
    </subcellularLocation>
</comment>